<dbReference type="HOGENOM" id="CLU_106247_3_0_7"/>
<protein>
    <submittedName>
        <fullName evidence="3">Putative transcriptional regulator</fullName>
    </submittedName>
</protein>
<proteinExistence type="inferred from homology"/>
<evidence type="ECO:0000313" key="3">
    <source>
        <dbReference type="EMBL" id="EIG53149.1"/>
    </source>
</evidence>
<feature type="region of interest" description="Disordered" evidence="2">
    <location>
        <begin position="110"/>
        <end position="141"/>
    </location>
</feature>
<dbReference type="Gene3D" id="1.10.10.1550">
    <property type="entry name" value="ROS/MUCR transcriptional regulator protein"/>
    <property type="match status" value="1"/>
</dbReference>
<organism evidence="3">
    <name type="scientific">Desulfovibrio sp. U5L</name>
    <dbReference type="NCBI Taxonomy" id="596152"/>
    <lineage>
        <taxon>Bacteria</taxon>
        <taxon>Pseudomonadati</taxon>
        <taxon>Thermodesulfobacteriota</taxon>
        <taxon>Desulfovibrionia</taxon>
        <taxon>Desulfovibrionales</taxon>
        <taxon>Desulfovibrionaceae</taxon>
        <taxon>Desulfovibrio</taxon>
    </lineage>
</organism>
<feature type="compositionally biased region" description="Basic residues" evidence="2">
    <location>
        <begin position="115"/>
        <end position="132"/>
    </location>
</feature>
<dbReference type="eggNOG" id="COG4957">
    <property type="taxonomic scope" value="Bacteria"/>
</dbReference>
<accession>I2Q043</accession>
<evidence type="ECO:0000256" key="1">
    <source>
        <dbReference type="ARBA" id="ARBA00007031"/>
    </source>
</evidence>
<reference evidence="3" key="1">
    <citation type="submission" date="2011-11" db="EMBL/GenBank/DDBJ databases">
        <title>Improved High-Quality Draft sequence of Desulfovibrio sp. U5L.</title>
        <authorList>
            <consortium name="US DOE Joint Genome Institute"/>
            <person name="Lucas S."/>
            <person name="Han J."/>
            <person name="Lapidus A."/>
            <person name="Cheng J.-F."/>
            <person name="Goodwin L."/>
            <person name="Pitluck S."/>
            <person name="Peters L."/>
            <person name="Ovchinnikova G."/>
            <person name="Held B."/>
            <person name="Detter J.C."/>
            <person name="Han C."/>
            <person name="Tapia R."/>
            <person name="Land M."/>
            <person name="Hauser L."/>
            <person name="Kyrpides N."/>
            <person name="Ivanova N."/>
            <person name="Pagani I."/>
            <person name="Gabster J."/>
            <person name="Walker C."/>
            <person name="Stolyar S."/>
            <person name="Stahl D."/>
            <person name="Arkin A."/>
            <person name="Dehal P."/>
            <person name="Hazen T."/>
            <person name="Woyke T."/>
        </authorList>
    </citation>
    <scope>NUCLEOTIDE SEQUENCE [LARGE SCALE GENOMIC DNA]</scope>
    <source>
        <strain evidence="3">U5L</strain>
    </source>
</reference>
<sequence length="141" mass="15625">MDHSEAIQAALEIVKAQASTRPMVEEEITSMIANVTAGILAAAEPASVPVKTPTTVMDPSKAVKENSVTCMECGKLFKVISKKHLAHHGLTPEEYREKYGYIKGEPLAAKTLQRERRKRAKDIKLWEKRRKPAAASEEKKA</sequence>
<dbReference type="InterPro" id="IPR041920">
    <property type="entry name" value="ROS/MUCR_sf"/>
</dbReference>
<dbReference type="InterPro" id="IPR008807">
    <property type="entry name" value="ROS_MUCR"/>
</dbReference>
<dbReference type="AlphaFoldDB" id="I2Q043"/>
<dbReference type="STRING" id="596152.DesU5LDRAFT_1463"/>
<gene>
    <name evidence="3" type="ORF">DesU5LDRAFT_1463</name>
</gene>
<comment type="similarity">
    <text evidence="1">Belongs to the ros/MucR family.</text>
</comment>
<dbReference type="GO" id="GO:0008270">
    <property type="term" value="F:zinc ion binding"/>
    <property type="evidence" value="ECO:0007669"/>
    <property type="project" value="InterPro"/>
</dbReference>
<dbReference type="EMBL" id="JH600068">
    <property type="protein sequence ID" value="EIG53149.1"/>
    <property type="molecule type" value="Genomic_DNA"/>
</dbReference>
<dbReference type="GO" id="GO:0003677">
    <property type="term" value="F:DNA binding"/>
    <property type="evidence" value="ECO:0007669"/>
    <property type="project" value="InterPro"/>
</dbReference>
<name>I2Q043_9BACT</name>
<dbReference type="GO" id="GO:0006355">
    <property type="term" value="P:regulation of DNA-templated transcription"/>
    <property type="evidence" value="ECO:0007669"/>
    <property type="project" value="InterPro"/>
</dbReference>
<dbReference type="Pfam" id="PF05443">
    <property type="entry name" value="ROS_MUCR"/>
    <property type="match status" value="1"/>
</dbReference>
<dbReference type="OrthoDB" id="9809693at2"/>
<evidence type="ECO:0000256" key="2">
    <source>
        <dbReference type="SAM" id="MobiDB-lite"/>
    </source>
</evidence>